<proteinExistence type="predicted"/>
<comment type="caution">
    <text evidence="4">The sequence shown here is derived from an EMBL/GenBank/DDBJ whole genome shotgun (WGS) entry which is preliminary data.</text>
</comment>
<reference evidence="4" key="2">
    <citation type="submission" date="2022-01" db="EMBL/GenBank/DDBJ databases">
        <authorList>
            <person name="Yamashiro T."/>
            <person name="Shiraishi A."/>
            <person name="Satake H."/>
            <person name="Nakayama K."/>
        </authorList>
    </citation>
    <scope>NUCLEOTIDE SEQUENCE</scope>
</reference>
<feature type="coiled-coil region" evidence="1">
    <location>
        <begin position="142"/>
        <end position="180"/>
    </location>
</feature>
<feature type="compositionally biased region" description="Pro residues" evidence="2">
    <location>
        <begin position="1000"/>
        <end position="1010"/>
    </location>
</feature>
<feature type="region of interest" description="Disordered" evidence="2">
    <location>
        <begin position="341"/>
        <end position="361"/>
    </location>
</feature>
<dbReference type="Proteomes" id="UP001151760">
    <property type="component" value="Unassembled WGS sequence"/>
</dbReference>
<evidence type="ECO:0000259" key="3">
    <source>
        <dbReference type="PROSITE" id="PS50994"/>
    </source>
</evidence>
<dbReference type="PANTHER" id="PTHR42648">
    <property type="entry name" value="TRANSPOSASE, PUTATIVE-RELATED"/>
    <property type="match status" value="1"/>
</dbReference>
<name>A0ABQ4Y387_9ASTR</name>
<accession>A0ABQ4Y387</accession>
<feature type="compositionally biased region" description="Polar residues" evidence="2">
    <location>
        <begin position="19"/>
        <end position="28"/>
    </location>
</feature>
<feature type="region of interest" description="Disordered" evidence="2">
    <location>
        <begin position="686"/>
        <end position="740"/>
    </location>
</feature>
<feature type="compositionally biased region" description="Polar residues" evidence="2">
    <location>
        <begin position="720"/>
        <end position="740"/>
    </location>
</feature>
<feature type="compositionally biased region" description="Basic and acidic residues" evidence="2">
    <location>
        <begin position="1"/>
        <end position="18"/>
    </location>
</feature>
<dbReference type="InterPro" id="IPR039537">
    <property type="entry name" value="Retrotran_Ty1/copia-like"/>
</dbReference>
<evidence type="ECO:0000313" key="5">
    <source>
        <dbReference type="Proteomes" id="UP001151760"/>
    </source>
</evidence>
<organism evidence="4 5">
    <name type="scientific">Tanacetum coccineum</name>
    <dbReference type="NCBI Taxonomy" id="301880"/>
    <lineage>
        <taxon>Eukaryota</taxon>
        <taxon>Viridiplantae</taxon>
        <taxon>Streptophyta</taxon>
        <taxon>Embryophyta</taxon>
        <taxon>Tracheophyta</taxon>
        <taxon>Spermatophyta</taxon>
        <taxon>Magnoliopsida</taxon>
        <taxon>eudicotyledons</taxon>
        <taxon>Gunneridae</taxon>
        <taxon>Pentapetalae</taxon>
        <taxon>asterids</taxon>
        <taxon>campanulids</taxon>
        <taxon>Asterales</taxon>
        <taxon>Asteraceae</taxon>
        <taxon>Asteroideae</taxon>
        <taxon>Anthemideae</taxon>
        <taxon>Anthemidinae</taxon>
        <taxon>Tanacetum</taxon>
    </lineage>
</organism>
<dbReference type="SUPFAM" id="SSF53098">
    <property type="entry name" value="Ribonuclease H-like"/>
    <property type="match status" value="1"/>
</dbReference>
<feature type="region of interest" description="Disordered" evidence="2">
    <location>
        <begin position="272"/>
        <end position="292"/>
    </location>
</feature>
<dbReference type="PROSITE" id="PS50994">
    <property type="entry name" value="INTEGRASE"/>
    <property type="match status" value="1"/>
</dbReference>
<keyword evidence="5" id="KW-1185">Reference proteome</keyword>
<reference evidence="4" key="1">
    <citation type="journal article" date="2022" name="Int. J. Mol. Sci.">
        <title>Draft Genome of Tanacetum Coccineum: Genomic Comparison of Closely Related Tanacetum-Family Plants.</title>
        <authorList>
            <person name="Yamashiro T."/>
            <person name="Shiraishi A."/>
            <person name="Nakayama K."/>
            <person name="Satake H."/>
        </authorList>
    </citation>
    <scope>NUCLEOTIDE SEQUENCE</scope>
</reference>
<gene>
    <name evidence="4" type="ORF">Tco_0704897</name>
</gene>
<evidence type="ECO:0000313" key="4">
    <source>
        <dbReference type="EMBL" id="GJS72056.1"/>
    </source>
</evidence>
<feature type="domain" description="Integrase catalytic" evidence="3">
    <location>
        <begin position="510"/>
        <end position="585"/>
    </location>
</feature>
<dbReference type="PANTHER" id="PTHR42648:SF32">
    <property type="entry name" value="RIBONUCLEASE H-LIKE DOMAIN, GAG-PRE-INTEGRASE DOMAIN PROTEIN-RELATED"/>
    <property type="match status" value="1"/>
</dbReference>
<dbReference type="InterPro" id="IPR036397">
    <property type="entry name" value="RNaseH_sf"/>
</dbReference>
<evidence type="ECO:0000256" key="2">
    <source>
        <dbReference type="SAM" id="MobiDB-lite"/>
    </source>
</evidence>
<evidence type="ECO:0000256" key="1">
    <source>
        <dbReference type="SAM" id="Coils"/>
    </source>
</evidence>
<keyword evidence="1" id="KW-0175">Coiled coil</keyword>
<dbReference type="Gene3D" id="3.30.420.10">
    <property type="entry name" value="Ribonuclease H-like superfamily/Ribonuclease H"/>
    <property type="match status" value="1"/>
</dbReference>
<feature type="region of interest" description="Disordered" evidence="2">
    <location>
        <begin position="991"/>
        <end position="1016"/>
    </location>
</feature>
<dbReference type="InterPro" id="IPR001584">
    <property type="entry name" value="Integrase_cat-core"/>
</dbReference>
<feature type="compositionally biased region" description="Basic and acidic residues" evidence="2">
    <location>
        <begin position="690"/>
        <end position="702"/>
    </location>
</feature>
<feature type="region of interest" description="Disordered" evidence="2">
    <location>
        <begin position="1"/>
        <end position="29"/>
    </location>
</feature>
<sequence length="1098" mass="123418">MVKEAPRNQENRGRENSRRTVTVETPTENALVAQDGIGGYDWSYQAEEEHPTNYALMAYTSSGSSSSSDSEVDSCSKSCVKAYATLKEQYDSLSSDYKKSQFNLVSYKAGLESVEARLAHYKKNEVVFEESINVLNLEVKLRDNALVENKKKLEKAEKERDELKLTLEKFQNSSKSLNNLLESQVCDKFKTGLGYNAASPAVESFVNSSVILEYQENNKSKSDKGYHAVPPPYTGNFIPFKPDLMFMDEIVESENMDVITVVSPSNVKKVESKHESADVKNNGDAVEPKTIRKNSFRPPVIEDWNSDDDSEVEFIPNVKDKTVRPSTEKIKFVKSARETVEKVETPKQNKHYPRGNQRNWNNLMSQRLGSNFKMINKACFVCGSFEHLHYVCDKKVIRPVWNNSSRVNHKNFANKMTHPHPNRRFVPQAVLTRSGKINTVGASVNTAVRPVNTAGSKTTGNPQQKEYKEKGVIERVQRKKELLTSVSTSRISGKGKIKTGTLDFDNVYLLGLRGNSVFARTPHQNGVAERRNRTLIEAARTMLVDSKLPTTFWAEAVNTACYVLNRVLVIKLHNKIPYELIHGKTPLIDFMKPFRCPVTILNTRDRVGKFDGKADEGFLLGNGPDWLFDVDSLTISMNYVPVVAGNQTNGIAGTRDNIITGHVEKKIELKQEYILIPICTTDPLISQDPKVSEEDAEEKTTEMDESGASDKYGKDDQATRSDTPVSATRPSFTNDDPSSPVNVAEASNAFEEHLFEIFSPFKNAFTLPPVSNVTLMDDTRIFGNAYDDEDVGAEADLNNLETTMNVNPIPTTRIDKDHPKDQIIGDFNSAIQTTRMTKISDEHAMICYINKQRRKNHKDYQNCLFACFLSQMEPKKVIQALKDPSWIETMQEELLQFQLQKMFLFVNASDFVNMLMFHMLSFPPHNKWSSIHNRLNRQEELAIFLGQTATGKEFLNPLMADSLPKTISAQSKGFSGKVTPLFDSMLVQNHAPEGEGSEIPPEPQPTPSISPPTFSHEPQTEAHIEQILPSPSTYHRKHKKTQKHRRAKKITELPQTSVPLDLGADEAIHTKGGDSVERAITTDASLVAAQDNDNIIRT</sequence>
<protein>
    <submittedName>
        <fullName evidence="4">Ribonuclease H-like domain-containing protein</fullName>
    </submittedName>
</protein>
<dbReference type="InterPro" id="IPR012337">
    <property type="entry name" value="RNaseH-like_sf"/>
</dbReference>
<dbReference type="EMBL" id="BQNB010010052">
    <property type="protein sequence ID" value="GJS72056.1"/>
    <property type="molecule type" value="Genomic_DNA"/>
</dbReference>